<feature type="domain" description="C2H2-type" evidence="9">
    <location>
        <begin position="753"/>
        <end position="776"/>
    </location>
</feature>
<evidence type="ECO:0000256" key="8">
    <source>
        <dbReference type="SAM" id="MobiDB-lite"/>
    </source>
</evidence>
<feature type="region of interest" description="Disordered" evidence="8">
    <location>
        <begin position="105"/>
        <end position="168"/>
    </location>
</feature>
<evidence type="ECO:0000259" key="9">
    <source>
        <dbReference type="PROSITE" id="PS50157"/>
    </source>
</evidence>
<dbReference type="PROSITE" id="PS50157">
    <property type="entry name" value="ZINC_FINGER_C2H2_2"/>
    <property type="match status" value="7"/>
</dbReference>
<evidence type="ECO:0000256" key="7">
    <source>
        <dbReference type="PROSITE-ProRule" id="PRU00042"/>
    </source>
</evidence>
<feature type="domain" description="C2H2-type" evidence="9">
    <location>
        <begin position="718"/>
        <end position="746"/>
    </location>
</feature>
<feature type="domain" description="C2H2-type" evidence="9">
    <location>
        <begin position="458"/>
        <end position="485"/>
    </location>
</feature>
<sequence length="820" mass="93232">MAESSDSGTQDEPIMYSQKSYPVNSLDSASWDVNSEIQNQGYFEFSSKHRLKHSLDLPPGRGHLMNGLKNQIPDTIQSSCDKSYHKVDSISVPIYNNDSARSLINSTSESLDQETSRNLSKGRNRRKPKHSLSKTELYEENVDDNFSNNTKPSYEIGDQGQSRFSDENDSNFHIRRSMQRIRPEYVQVPADPSYIKPEFAQSFPDSSSKSRVYDQVPQQSNFTEPTCEQVPPDASSLLGNEIEAEGQKNQFECKECRITLSDFDLYTDHLMSHHTSHENSGINAQNMGIYNEDMLNSIAEMIKARTGGNEVNQGQSDSCSMSGVSEGGLEIDLSPNLEDRQMGEGMKTEVNKEGGMEIKNFEGKVKGKRGRKKKTEQSSPDTNSIKCPVCSKGFKTRNNLKTHICKFHSEKTDVLQSFFALGEKLREKSVCDLCGKCFISKTALQRHVESRHPAETIAKCNECPEVFANNETLYEHMSKHHGNGSIHNHKPDTSEELSHVIGTKEILDKNENHQTSLKANVLNQAATNRNLLLCDEATLVQEIQKAIADPRTRNTHQNHEIDANHSSNVSSEQEEMELVGTEPQTSHYFQREIDLPTEESEKTKDIYCSVCLLFFESVEKLMLHYVTSGECLNSKECPVCGKVINSSLKEHLKSHSDDRPYQCEICKASFKRNHQMKLHKQTVHSDLRLYHCELCEKSFKRRDKLTCHYRTHSDEHPFMCTECGSVFKWKHHLKRHRDNVHADKASQIKARRFPCSVCGNCFKWRHHLKRHLRNVHRLFDGLWDGEDTKMSLDSENSLAVPKSSLPVVGSEELSKVDGNS</sequence>
<proteinExistence type="predicted"/>
<reference evidence="10" key="1">
    <citation type="submission" date="2022-08" db="UniProtKB">
        <authorList>
            <consortium name="EnsemblMetazoa"/>
        </authorList>
    </citation>
    <scope>IDENTIFICATION</scope>
    <source>
        <strain evidence="10">05x7-T-G4-1.051#20</strain>
    </source>
</reference>
<dbReference type="GO" id="GO:0005634">
    <property type="term" value="C:nucleus"/>
    <property type="evidence" value="ECO:0007669"/>
    <property type="project" value="UniProtKB-SubCell"/>
</dbReference>
<comment type="subcellular location">
    <subcellularLocation>
        <location evidence="1">Nucleus</location>
    </subcellularLocation>
</comment>
<dbReference type="EnsemblMetazoa" id="G35213.2">
    <property type="protein sequence ID" value="G35213.2:cds"/>
    <property type="gene ID" value="G35213"/>
</dbReference>
<dbReference type="PANTHER" id="PTHR24394:SF44">
    <property type="entry name" value="ZINC FINGER PROTEIN 271-LIKE"/>
    <property type="match status" value="1"/>
</dbReference>
<evidence type="ECO:0000313" key="10">
    <source>
        <dbReference type="EnsemblMetazoa" id="G35213.1:cds"/>
    </source>
</evidence>
<feature type="region of interest" description="Disordered" evidence="8">
    <location>
        <begin position="551"/>
        <end position="583"/>
    </location>
</feature>
<evidence type="ECO:0000256" key="6">
    <source>
        <dbReference type="ARBA" id="ARBA00023242"/>
    </source>
</evidence>
<evidence type="ECO:0000256" key="3">
    <source>
        <dbReference type="ARBA" id="ARBA00022737"/>
    </source>
</evidence>
<feature type="region of interest" description="Disordered" evidence="8">
    <location>
        <begin position="360"/>
        <end position="383"/>
    </location>
</feature>
<keyword evidence="4 7" id="KW-0863">Zinc-finger</keyword>
<keyword evidence="6" id="KW-0539">Nucleus</keyword>
<dbReference type="Gene3D" id="3.30.160.60">
    <property type="entry name" value="Classic Zinc Finger"/>
    <property type="match status" value="5"/>
</dbReference>
<dbReference type="EnsemblMetazoa" id="G35213.3">
    <property type="protein sequence ID" value="G35213.3:cds"/>
    <property type="gene ID" value="G35213"/>
</dbReference>
<dbReference type="Pfam" id="PF00096">
    <property type="entry name" value="zf-C2H2"/>
    <property type="match status" value="4"/>
</dbReference>
<feature type="domain" description="C2H2-type" evidence="9">
    <location>
        <begin position="690"/>
        <end position="717"/>
    </location>
</feature>
<dbReference type="Proteomes" id="UP000005408">
    <property type="component" value="Unassembled WGS sequence"/>
</dbReference>
<evidence type="ECO:0000313" key="11">
    <source>
        <dbReference type="Proteomes" id="UP000005408"/>
    </source>
</evidence>
<dbReference type="InterPro" id="IPR013087">
    <property type="entry name" value="Znf_C2H2_type"/>
</dbReference>
<accession>A0A8W8MVA0</accession>
<feature type="compositionally biased region" description="Basic and acidic residues" evidence="8">
    <location>
        <begin position="551"/>
        <end position="563"/>
    </location>
</feature>
<dbReference type="GO" id="GO:0003677">
    <property type="term" value="F:DNA binding"/>
    <property type="evidence" value="ECO:0007669"/>
    <property type="project" value="UniProtKB-KW"/>
</dbReference>
<dbReference type="OMA" id="HTSHENS"/>
<dbReference type="SUPFAM" id="SSF57667">
    <property type="entry name" value="beta-beta-alpha zinc fingers"/>
    <property type="match status" value="4"/>
</dbReference>
<evidence type="ECO:0000256" key="1">
    <source>
        <dbReference type="ARBA" id="ARBA00004123"/>
    </source>
</evidence>
<keyword evidence="5" id="KW-0862">Zinc</keyword>
<dbReference type="InterPro" id="IPR036236">
    <property type="entry name" value="Znf_C2H2_sf"/>
</dbReference>
<protein>
    <recommendedName>
        <fullName evidence="9">C2H2-type domain-containing protein</fullName>
    </recommendedName>
</protein>
<dbReference type="PROSITE" id="PS00028">
    <property type="entry name" value="ZINC_FINGER_C2H2_1"/>
    <property type="match status" value="8"/>
</dbReference>
<feature type="domain" description="C2H2-type" evidence="9">
    <location>
        <begin position="661"/>
        <end position="689"/>
    </location>
</feature>
<evidence type="ECO:0000256" key="4">
    <source>
        <dbReference type="ARBA" id="ARBA00022771"/>
    </source>
</evidence>
<dbReference type="GO" id="GO:0008270">
    <property type="term" value="F:zinc ion binding"/>
    <property type="evidence" value="ECO:0007669"/>
    <property type="project" value="UniProtKB-KW"/>
</dbReference>
<keyword evidence="11" id="KW-1185">Reference proteome</keyword>
<feature type="compositionally biased region" description="Basic residues" evidence="8">
    <location>
        <begin position="120"/>
        <end position="132"/>
    </location>
</feature>
<evidence type="ECO:0000256" key="2">
    <source>
        <dbReference type="ARBA" id="ARBA00022723"/>
    </source>
</evidence>
<dbReference type="SMART" id="SM00355">
    <property type="entry name" value="ZnF_C2H2"/>
    <property type="match status" value="9"/>
</dbReference>
<keyword evidence="3" id="KW-0677">Repeat</keyword>
<organism evidence="10 11">
    <name type="scientific">Magallana gigas</name>
    <name type="common">Pacific oyster</name>
    <name type="synonym">Crassostrea gigas</name>
    <dbReference type="NCBI Taxonomy" id="29159"/>
    <lineage>
        <taxon>Eukaryota</taxon>
        <taxon>Metazoa</taxon>
        <taxon>Spiralia</taxon>
        <taxon>Lophotrochozoa</taxon>
        <taxon>Mollusca</taxon>
        <taxon>Bivalvia</taxon>
        <taxon>Autobranchia</taxon>
        <taxon>Pteriomorphia</taxon>
        <taxon>Ostreida</taxon>
        <taxon>Ostreoidea</taxon>
        <taxon>Ostreidae</taxon>
        <taxon>Magallana</taxon>
    </lineage>
</organism>
<dbReference type="GO" id="GO:0000981">
    <property type="term" value="F:DNA-binding transcription factor activity, RNA polymerase II-specific"/>
    <property type="evidence" value="ECO:0007669"/>
    <property type="project" value="TreeGrafter"/>
</dbReference>
<evidence type="ECO:0000256" key="5">
    <source>
        <dbReference type="ARBA" id="ARBA00022833"/>
    </source>
</evidence>
<feature type="domain" description="C2H2-type" evidence="9">
    <location>
        <begin position="385"/>
        <end position="413"/>
    </location>
</feature>
<keyword evidence="2" id="KW-0479">Metal-binding</keyword>
<dbReference type="AlphaFoldDB" id="A0A8W8MVA0"/>
<name>A0A8W8MVA0_MAGGI</name>
<feature type="domain" description="C2H2-type" evidence="9">
    <location>
        <begin position="429"/>
        <end position="457"/>
    </location>
</feature>
<dbReference type="EnsemblMetazoa" id="G35213.1">
    <property type="protein sequence ID" value="G35213.1:cds"/>
    <property type="gene ID" value="G35213"/>
</dbReference>
<dbReference type="OrthoDB" id="4748970at2759"/>
<dbReference type="PANTHER" id="PTHR24394">
    <property type="entry name" value="ZINC FINGER PROTEIN"/>
    <property type="match status" value="1"/>
</dbReference>